<gene>
    <name evidence="2" type="ORF">DSM1535_2186</name>
</gene>
<dbReference type="AlphaFoldDB" id="A0A090I4V5"/>
<feature type="compositionally biased region" description="Basic and acidic residues" evidence="1">
    <location>
        <begin position="130"/>
        <end position="145"/>
    </location>
</feature>
<accession>A0A090I4V5</accession>
<dbReference type="PATRIC" id="fig|2162.9.peg.2254"/>
<proteinExistence type="predicted"/>
<dbReference type="KEGG" id="mfi:DSM1535_2186"/>
<dbReference type="PIRSF" id="PIRSF021377">
    <property type="entry name" value="YtfJ"/>
    <property type="match status" value="1"/>
</dbReference>
<protein>
    <recommendedName>
        <fullName evidence="3">Sporulation protein YtfJ</fullName>
    </recommendedName>
</protein>
<reference evidence="2" key="1">
    <citation type="submission" date="2014-08" db="EMBL/GenBank/DDBJ databases">
        <authorList>
            <person name="Wibberg D."/>
        </authorList>
    </citation>
    <scope>NUCLEOTIDE SEQUENCE</scope>
</reference>
<organism evidence="2">
    <name type="scientific">Methanobacterium formicicum</name>
    <dbReference type="NCBI Taxonomy" id="2162"/>
    <lineage>
        <taxon>Archaea</taxon>
        <taxon>Methanobacteriati</taxon>
        <taxon>Methanobacteriota</taxon>
        <taxon>Methanomada group</taxon>
        <taxon>Methanobacteria</taxon>
        <taxon>Methanobacteriales</taxon>
        <taxon>Methanobacteriaceae</taxon>
        <taxon>Methanobacterium</taxon>
    </lineage>
</organism>
<dbReference type="RefSeq" id="WP_279845600.1">
    <property type="nucleotide sequence ID" value="NZ_JARVXG010000055.1"/>
</dbReference>
<dbReference type="Pfam" id="PF09579">
    <property type="entry name" value="Spore_YtfJ"/>
    <property type="match status" value="1"/>
</dbReference>
<evidence type="ECO:0008006" key="3">
    <source>
        <dbReference type="Google" id="ProtNLM"/>
    </source>
</evidence>
<evidence type="ECO:0000256" key="1">
    <source>
        <dbReference type="SAM" id="MobiDB-lite"/>
    </source>
</evidence>
<dbReference type="PANTHER" id="PTHR39162">
    <property type="entry name" value="GLL3345 PROTEIN"/>
    <property type="match status" value="1"/>
</dbReference>
<sequence>MDIQDPIKTTVEEIRKVLNIENVIGEVIESEDKVMIPVTRMGMAFGAGIGDQKGTSNEGGSLGAAAGGAGIEPVAMVVVFKGQSGPEGVKMLPLKNPDPLTRAIGEVSNAIVDVMAEGRKMGMGKKHTKKAEEAKTEEKKGEPPV</sequence>
<name>A0A090I4V5_METFO</name>
<feature type="region of interest" description="Disordered" evidence="1">
    <location>
        <begin position="119"/>
        <end position="145"/>
    </location>
</feature>
<evidence type="ECO:0000313" key="2">
    <source>
        <dbReference type="EMBL" id="CEA14508.1"/>
    </source>
</evidence>
<dbReference type="InterPro" id="IPR014229">
    <property type="entry name" value="Spore_YtfJ"/>
</dbReference>
<dbReference type="EMBL" id="LN515531">
    <property type="protein sequence ID" value="CEA14508.1"/>
    <property type="molecule type" value="Genomic_DNA"/>
</dbReference>
<dbReference type="PANTHER" id="PTHR39162:SF1">
    <property type="entry name" value="SPORULATION PROTEIN YTFJ"/>
    <property type="match status" value="1"/>
</dbReference>